<name>A0A0D2HAI6_CLAB1</name>
<sequence>MASLVRVPIRRNPHYRRNGLKSYVYMLNKYRISPTIKGPYSAVKGKKLLVKQNADGSPGEVSATDQQNDSLYTCPVKIGTPAQTLNLDFDSGSSDLWCWSTELPQSTLSAGKGHTIFDPSKSTTFKTTQGSTWRIQYGDQSSASGNVGTDNIEIGNITVKNQAIELATKLSSQFTQDATSDGLLGLAFGSINTVQPKPVQTPVANMIAQDDIPQNAELFTCYLGSIKDTNEESFYTFGQIDQSVIPSGASIAYTPVDNSQGFWMFDSTSAQVNGKTIQLSGNKAIADTGTTLLLTSDEVCQEVYSAIPGAQQDSSQQGWVFPANTAENDLPSVTFMVGNASITIEKQHLAFAGGADGGMVYGGIQSRGDLNFDIFGDTFLQNVYAVFDVGNTRLGVVQRAVPSSSQASNQAPTSNPAKAEL</sequence>
<feature type="domain" description="Peptidase A1" evidence="8">
    <location>
        <begin position="72"/>
        <end position="397"/>
    </location>
</feature>
<dbReference type="InterPro" id="IPR001969">
    <property type="entry name" value="Aspartic_peptidase_AS"/>
</dbReference>
<keyword evidence="2 6" id="KW-0645">Protease</keyword>
<evidence type="ECO:0000259" key="8">
    <source>
        <dbReference type="PROSITE" id="PS51767"/>
    </source>
</evidence>
<dbReference type="GO" id="GO:0006508">
    <property type="term" value="P:proteolysis"/>
    <property type="evidence" value="ECO:0007669"/>
    <property type="project" value="UniProtKB-KW"/>
</dbReference>
<dbReference type="AlphaFoldDB" id="A0A0D2HAI6"/>
<dbReference type="InterPro" id="IPR021109">
    <property type="entry name" value="Peptidase_aspartic_dom_sf"/>
</dbReference>
<dbReference type="HOGENOM" id="CLU_013253_0_2_1"/>
<dbReference type="PRINTS" id="PR00792">
    <property type="entry name" value="PEPSIN"/>
</dbReference>
<feature type="region of interest" description="Disordered" evidence="7">
    <location>
        <begin position="402"/>
        <end position="421"/>
    </location>
</feature>
<dbReference type="PROSITE" id="PS51767">
    <property type="entry name" value="PEPTIDASE_A1"/>
    <property type="match status" value="1"/>
</dbReference>
<evidence type="ECO:0000256" key="7">
    <source>
        <dbReference type="SAM" id="MobiDB-lite"/>
    </source>
</evidence>
<proteinExistence type="inferred from homology"/>
<keyword evidence="10" id="KW-1185">Reference proteome</keyword>
<organism evidence="9 10">
    <name type="scientific">Cladophialophora bantiana (strain ATCC 10958 / CBS 173.52 / CDC B-1940 / NIH 8579)</name>
    <name type="common">Xylohypha bantiana</name>
    <dbReference type="NCBI Taxonomy" id="1442370"/>
    <lineage>
        <taxon>Eukaryota</taxon>
        <taxon>Fungi</taxon>
        <taxon>Dikarya</taxon>
        <taxon>Ascomycota</taxon>
        <taxon>Pezizomycotina</taxon>
        <taxon>Eurotiomycetes</taxon>
        <taxon>Chaetothyriomycetidae</taxon>
        <taxon>Chaetothyriales</taxon>
        <taxon>Herpotrichiellaceae</taxon>
        <taxon>Cladophialophora</taxon>
    </lineage>
</organism>
<keyword evidence="4 6" id="KW-0378">Hydrolase</keyword>
<reference evidence="9" key="1">
    <citation type="submission" date="2015-01" db="EMBL/GenBank/DDBJ databases">
        <title>The Genome Sequence of Cladophialophora bantiana CBS 173.52.</title>
        <authorList>
            <consortium name="The Broad Institute Genomics Platform"/>
            <person name="Cuomo C."/>
            <person name="de Hoog S."/>
            <person name="Gorbushina A."/>
            <person name="Stielow B."/>
            <person name="Teixiera M."/>
            <person name="Abouelleil A."/>
            <person name="Chapman S.B."/>
            <person name="Priest M."/>
            <person name="Young S.K."/>
            <person name="Wortman J."/>
            <person name="Nusbaum C."/>
            <person name="Birren B."/>
        </authorList>
    </citation>
    <scope>NUCLEOTIDE SEQUENCE [LARGE SCALE GENOMIC DNA]</scope>
    <source>
        <strain evidence="9">CBS 173.52</strain>
    </source>
</reference>
<keyword evidence="3 6" id="KW-0064">Aspartyl protease</keyword>
<gene>
    <name evidence="9" type="ORF">Z519_11510</name>
</gene>
<dbReference type="FunFam" id="2.40.70.10:FF:000092">
    <property type="entry name" value="Aspartic endopeptidase (AP1)"/>
    <property type="match status" value="1"/>
</dbReference>
<dbReference type="GeneID" id="27704438"/>
<dbReference type="PANTHER" id="PTHR47966:SF1">
    <property type="entry name" value="ASPARTYL PROTEINASE"/>
    <property type="match status" value="1"/>
</dbReference>
<dbReference type="Gene3D" id="2.40.70.10">
    <property type="entry name" value="Acid Proteases"/>
    <property type="match status" value="2"/>
</dbReference>
<dbReference type="GO" id="GO:0004190">
    <property type="term" value="F:aspartic-type endopeptidase activity"/>
    <property type="evidence" value="ECO:0007669"/>
    <property type="project" value="UniProtKB-KW"/>
</dbReference>
<dbReference type="SUPFAM" id="SSF50630">
    <property type="entry name" value="Acid proteases"/>
    <property type="match status" value="1"/>
</dbReference>
<dbReference type="InterPro" id="IPR033121">
    <property type="entry name" value="PEPTIDASE_A1"/>
</dbReference>
<dbReference type="CDD" id="cd06097">
    <property type="entry name" value="Aspergillopepsin_like"/>
    <property type="match status" value="1"/>
</dbReference>
<protein>
    <recommendedName>
        <fullName evidence="8">Peptidase A1 domain-containing protein</fullName>
    </recommendedName>
</protein>
<dbReference type="EMBL" id="KN847001">
    <property type="protein sequence ID" value="KIW87925.1"/>
    <property type="molecule type" value="Genomic_DNA"/>
</dbReference>
<dbReference type="InterPro" id="IPR034163">
    <property type="entry name" value="Aspergillopepsin-like_cat_dom"/>
</dbReference>
<dbReference type="OrthoDB" id="2747330at2759"/>
<accession>A0A0D2HAI6</accession>
<dbReference type="Pfam" id="PF00026">
    <property type="entry name" value="Asp"/>
    <property type="match status" value="1"/>
</dbReference>
<evidence type="ECO:0000256" key="1">
    <source>
        <dbReference type="ARBA" id="ARBA00007447"/>
    </source>
</evidence>
<evidence type="ECO:0000256" key="6">
    <source>
        <dbReference type="RuleBase" id="RU000454"/>
    </source>
</evidence>
<evidence type="ECO:0000256" key="5">
    <source>
        <dbReference type="PIRSR" id="PIRSR601461-1"/>
    </source>
</evidence>
<dbReference type="VEuPathDB" id="FungiDB:Z519_11510"/>
<evidence type="ECO:0000313" key="9">
    <source>
        <dbReference type="EMBL" id="KIW87925.1"/>
    </source>
</evidence>
<dbReference type="MEROPS" id="A01.080"/>
<dbReference type="PROSITE" id="PS00141">
    <property type="entry name" value="ASP_PROTEASE"/>
    <property type="match status" value="1"/>
</dbReference>
<evidence type="ECO:0000256" key="4">
    <source>
        <dbReference type="ARBA" id="ARBA00022801"/>
    </source>
</evidence>
<evidence type="ECO:0000256" key="2">
    <source>
        <dbReference type="ARBA" id="ARBA00022670"/>
    </source>
</evidence>
<feature type="active site" evidence="5">
    <location>
        <position position="287"/>
    </location>
</feature>
<dbReference type="RefSeq" id="XP_016614594.1">
    <property type="nucleotide sequence ID" value="XM_016769221.1"/>
</dbReference>
<evidence type="ECO:0000256" key="3">
    <source>
        <dbReference type="ARBA" id="ARBA00022750"/>
    </source>
</evidence>
<evidence type="ECO:0000313" key="10">
    <source>
        <dbReference type="Proteomes" id="UP000053789"/>
    </source>
</evidence>
<dbReference type="Proteomes" id="UP000053789">
    <property type="component" value="Unassembled WGS sequence"/>
</dbReference>
<dbReference type="InterPro" id="IPR001461">
    <property type="entry name" value="Aspartic_peptidase_A1"/>
</dbReference>
<dbReference type="PANTHER" id="PTHR47966">
    <property type="entry name" value="BETA-SITE APP-CLEAVING ENZYME, ISOFORM A-RELATED"/>
    <property type="match status" value="1"/>
</dbReference>
<feature type="active site" evidence="5">
    <location>
        <position position="90"/>
    </location>
</feature>
<comment type="similarity">
    <text evidence="1 6">Belongs to the peptidase A1 family.</text>
</comment>